<dbReference type="PANTHER" id="PTHR36855">
    <property type="entry name" value="CHROMOSOME 10, WHOLE GENOME SHOTGUN SEQUENCE"/>
    <property type="match status" value="1"/>
</dbReference>
<accession>A0A9Q1FLM9</accession>
<keyword evidence="5" id="KW-1185">Reference proteome</keyword>
<feature type="domain" description="Peroxisomal membrane protein PEX14-like KPWE" evidence="2">
    <location>
        <begin position="142"/>
        <end position="188"/>
    </location>
</feature>
<comment type="caution">
    <text evidence="4">The sequence shown here is derived from an EMBL/GenBank/DDBJ whole genome shotgun (WGS) entry which is preliminary data.</text>
</comment>
<dbReference type="EMBL" id="JAINUF010000005">
    <property type="protein sequence ID" value="KAJ8360939.1"/>
    <property type="molecule type" value="Genomic_DNA"/>
</dbReference>
<evidence type="ECO:0000259" key="2">
    <source>
        <dbReference type="Pfam" id="PF17733"/>
    </source>
</evidence>
<sequence length="192" mass="22118">MGGAMEDVYVGFESYNFNEDTNYLNGLKHLRLTDESYDRILKLKIFYYNRFVRPIDLEGYLQWFACHKAHRTQTRDDGILELKDKYGKLCIQRDNANPDRGEENSPETDFEERRQPICEAPTPCPQTGVNSAVTNTESRVCQSLSFAEVFRLIQAGEVVPGVQKLDIQPCHHNPTTSKLTRRPKPWEKTTAS</sequence>
<reference evidence="4" key="1">
    <citation type="journal article" date="2023" name="Science">
        <title>Genome structures resolve the early diversification of teleost fishes.</title>
        <authorList>
            <person name="Parey E."/>
            <person name="Louis A."/>
            <person name="Montfort J."/>
            <person name="Bouchez O."/>
            <person name="Roques C."/>
            <person name="Iampietro C."/>
            <person name="Lluch J."/>
            <person name="Castinel A."/>
            <person name="Donnadieu C."/>
            <person name="Desvignes T."/>
            <person name="Floi Bucao C."/>
            <person name="Jouanno E."/>
            <person name="Wen M."/>
            <person name="Mejri S."/>
            <person name="Dirks R."/>
            <person name="Jansen H."/>
            <person name="Henkel C."/>
            <person name="Chen W.J."/>
            <person name="Zahm M."/>
            <person name="Cabau C."/>
            <person name="Klopp C."/>
            <person name="Thompson A.W."/>
            <person name="Robinson-Rechavi M."/>
            <person name="Braasch I."/>
            <person name="Lecointre G."/>
            <person name="Bobe J."/>
            <person name="Postlethwait J.H."/>
            <person name="Berthelot C."/>
            <person name="Roest Crollius H."/>
            <person name="Guiguen Y."/>
        </authorList>
    </citation>
    <scope>NUCLEOTIDE SEQUENCE</scope>
    <source>
        <strain evidence="4">WJC10195</strain>
    </source>
</reference>
<feature type="region of interest" description="Disordered" evidence="1">
    <location>
        <begin position="167"/>
        <end position="192"/>
    </location>
</feature>
<protein>
    <submittedName>
        <fullName evidence="4">Uncharacterized protein</fullName>
    </submittedName>
</protein>
<dbReference type="PANTHER" id="PTHR36855:SF1">
    <property type="entry name" value="PEROXISOME MEMBRANE ANCHOR PROTEIN PEX14P N-TERMINAL DOMAIN-CONTAINING PROTEIN"/>
    <property type="match status" value="1"/>
</dbReference>
<dbReference type="InterPro" id="IPR058841">
    <property type="entry name" value="HTH_76"/>
</dbReference>
<dbReference type="InterPro" id="IPR040554">
    <property type="entry name" value="KPWE_PEX14_dom"/>
</dbReference>
<evidence type="ECO:0000256" key="1">
    <source>
        <dbReference type="SAM" id="MobiDB-lite"/>
    </source>
</evidence>
<feature type="region of interest" description="Disordered" evidence="1">
    <location>
        <begin position="93"/>
        <end position="113"/>
    </location>
</feature>
<gene>
    <name evidence="4" type="ORF">SKAU_G00174640</name>
</gene>
<dbReference type="AlphaFoldDB" id="A0A9Q1FLM9"/>
<dbReference type="Pfam" id="PF17733">
    <property type="entry name" value="KPWE_dom"/>
    <property type="match status" value="1"/>
</dbReference>
<dbReference type="Pfam" id="PF25871">
    <property type="entry name" value="HTH_76"/>
    <property type="match status" value="1"/>
</dbReference>
<evidence type="ECO:0000313" key="4">
    <source>
        <dbReference type="EMBL" id="KAJ8360939.1"/>
    </source>
</evidence>
<feature type="domain" description="PEX14-like helix-turn-helix" evidence="3">
    <location>
        <begin position="6"/>
        <end position="65"/>
    </location>
</feature>
<evidence type="ECO:0000259" key="3">
    <source>
        <dbReference type="Pfam" id="PF25871"/>
    </source>
</evidence>
<evidence type="ECO:0000313" key="5">
    <source>
        <dbReference type="Proteomes" id="UP001152622"/>
    </source>
</evidence>
<proteinExistence type="predicted"/>
<organism evidence="4 5">
    <name type="scientific">Synaphobranchus kaupii</name>
    <name type="common">Kaup's arrowtooth eel</name>
    <dbReference type="NCBI Taxonomy" id="118154"/>
    <lineage>
        <taxon>Eukaryota</taxon>
        <taxon>Metazoa</taxon>
        <taxon>Chordata</taxon>
        <taxon>Craniata</taxon>
        <taxon>Vertebrata</taxon>
        <taxon>Euteleostomi</taxon>
        <taxon>Actinopterygii</taxon>
        <taxon>Neopterygii</taxon>
        <taxon>Teleostei</taxon>
        <taxon>Anguilliformes</taxon>
        <taxon>Synaphobranchidae</taxon>
        <taxon>Synaphobranchus</taxon>
    </lineage>
</organism>
<dbReference type="OrthoDB" id="9936937at2759"/>
<dbReference type="Proteomes" id="UP001152622">
    <property type="component" value="Chromosome 5"/>
</dbReference>
<name>A0A9Q1FLM9_SYNKA</name>